<keyword evidence="10" id="KW-0645">Protease</keyword>
<evidence type="ECO:0000256" key="21">
    <source>
        <dbReference type="ARBA" id="ARBA00023268"/>
    </source>
</evidence>
<keyword evidence="22" id="KW-0961">Cell wall biogenesis/degradation</keyword>
<evidence type="ECO:0000256" key="22">
    <source>
        <dbReference type="ARBA" id="ARBA00023316"/>
    </source>
</evidence>
<evidence type="ECO:0000256" key="13">
    <source>
        <dbReference type="ARBA" id="ARBA00022692"/>
    </source>
</evidence>
<dbReference type="GO" id="GO:0046677">
    <property type="term" value="P:response to antibiotic"/>
    <property type="evidence" value="ECO:0007669"/>
    <property type="project" value="UniProtKB-KW"/>
</dbReference>
<evidence type="ECO:0000256" key="27">
    <source>
        <dbReference type="SAM" id="MobiDB-lite"/>
    </source>
</evidence>
<dbReference type="PATRIC" id="fig|742738.3.peg.3949"/>
<keyword evidence="12" id="KW-0808">Transferase</keyword>
<evidence type="ECO:0000256" key="5">
    <source>
        <dbReference type="ARBA" id="ARBA00007739"/>
    </source>
</evidence>
<accession>A0A096CDT4</accession>
<comment type="catalytic activity">
    <reaction evidence="23">
        <text>Preferential cleavage: (Ac)2-L-Lys-D-Ala-|-D-Ala. Also transpeptidation of peptidyl-alanyl moieties that are N-acyl substituents of D-alanine.</text>
        <dbReference type="EC" id="3.4.16.4"/>
    </reaction>
</comment>
<evidence type="ECO:0000256" key="20">
    <source>
        <dbReference type="ARBA" id="ARBA00023251"/>
    </source>
</evidence>
<feature type="compositionally biased region" description="Polar residues" evidence="27">
    <location>
        <begin position="852"/>
        <end position="867"/>
    </location>
</feature>
<dbReference type="GO" id="GO:0005886">
    <property type="term" value="C:plasma membrane"/>
    <property type="evidence" value="ECO:0007669"/>
    <property type="project" value="UniProtKB-SubCell"/>
</dbReference>
<evidence type="ECO:0000256" key="6">
    <source>
        <dbReference type="ARBA" id="ARBA00012448"/>
    </source>
</evidence>
<dbReference type="SUPFAM" id="SSF53955">
    <property type="entry name" value="Lysozyme-like"/>
    <property type="match status" value="1"/>
</dbReference>
<dbReference type="eggNOG" id="COG0744">
    <property type="taxonomic scope" value="Bacteria"/>
</dbReference>
<evidence type="ECO:0000256" key="17">
    <source>
        <dbReference type="ARBA" id="ARBA00022984"/>
    </source>
</evidence>
<protein>
    <recommendedName>
        <fullName evidence="7">Penicillin-binding protein 1A</fullName>
        <ecNumber evidence="24">2.4.99.28</ecNumber>
        <ecNumber evidence="6">3.4.16.4</ecNumber>
    </recommendedName>
</protein>
<dbReference type="GeneID" id="63973689"/>
<organism evidence="31 32">
    <name type="scientific">Flavonifractor plautii 1_3_50AFAA</name>
    <dbReference type="NCBI Taxonomy" id="742738"/>
    <lineage>
        <taxon>Bacteria</taxon>
        <taxon>Bacillati</taxon>
        <taxon>Bacillota</taxon>
        <taxon>Clostridia</taxon>
        <taxon>Eubacteriales</taxon>
        <taxon>Oscillospiraceae</taxon>
        <taxon>Flavonifractor</taxon>
    </lineage>
</organism>
<dbReference type="Gene3D" id="1.10.3810.10">
    <property type="entry name" value="Biosynthetic peptidoglycan transglycosylase-like"/>
    <property type="match status" value="1"/>
</dbReference>
<dbReference type="AlphaFoldDB" id="A0A096CDT4"/>
<comment type="caution">
    <text evidence="31">The sequence shown here is derived from an EMBL/GenBank/DDBJ whole genome shotgun (WGS) entry which is preliminary data.</text>
</comment>
<evidence type="ECO:0000256" key="11">
    <source>
        <dbReference type="ARBA" id="ARBA00022676"/>
    </source>
</evidence>
<gene>
    <name evidence="31" type="ORF">HMPREF9460_03838</name>
</gene>
<comment type="catalytic activity">
    <reaction evidence="25">
        <text>[GlcNAc-(1-&gt;4)-Mur2Ac(oyl-L-Ala-gamma-D-Glu-L-Lys-D-Ala-D-Ala)](n)-di-trans,octa-cis-undecaprenyl diphosphate + beta-D-GlcNAc-(1-&gt;4)-Mur2Ac(oyl-L-Ala-gamma-D-Glu-L-Lys-D-Ala-D-Ala)-di-trans,octa-cis-undecaprenyl diphosphate = [GlcNAc-(1-&gt;4)-Mur2Ac(oyl-L-Ala-gamma-D-Glu-L-Lys-D-Ala-D-Ala)](n+1)-di-trans,octa-cis-undecaprenyl diphosphate + di-trans,octa-cis-undecaprenyl diphosphate + H(+)</text>
        <dbReference type="Rhea" id="RHEA:23708"/>
        <dbReference type="Rhea" id="RHEA-COMP:9602"/>
        <dbReference type="Rhea" id="RHEA-COMP:9603"/>
        <dbReference type="ChEBI" id="CHEBI:15378"/>
        <dbReference type="ChEBI" id="CHEBI:58405"/>
        <dbReference type="ChEBI" id="CHEBI:60033"/>
        <dbReference type="ChEBI" id="CHEBI:78435"/>
        <dbReference type="EC" id="2.4.99.28"/>
    </reaction>
</comment>
<evidence type="ECO:0000256" key="3">
    <source>
        <dbReference type="ARBA" id="ARBA00004752"/>
    </source>
</evidence>
<dbReference type="InterPro" id="IPR001460">
    <property type="entry name" value="PCN-bd_Tpept"/>
</dbReference>
<dbReference type="UniPathway" id="UPA00219"/>
<evidence type="ECO:0000256" key="2">
    <source>
        <dbReference type="ARBA" id="ARBA00004401"/>
    </source>
</evidence>
<dbReference type="FunFam" id="1.10.3810.10:FF:000001">
    <property type="entry name" value="Penicillin-binding protein 1A"/>
    <property type="match status" value="1"/>
</dbReference>
<comment type="similarity">
    <text evidence="4">In the C-terminal section; belongs to the transpeptidase family.</text>
</comment>
<dbReference type="GO" id="GO:0008955">
    <property type="term" value="F:peptidoglycan glycosyltransferase activity"/>
    <property type="evidence" value="ECO:0007669"/>
    <property type="project" value="UniProtKB-EC"/>
</dbReference>
<reference evidence="31 32" key="1">
    <citation type="submission" date="2011-08" db="EMBL/GenBank/DDBJ databases">
        <title>The Genome Sequence of Clostridium orbiscindens 1_3_50AFAA.</title>
        <authorList>
            <consortium name="The Broad Institute Genome Sequencing Platform"/>
            <person name="Earl A."/>
            <person name="Ward D."/>
            <person name="Feldgarden M."/>
            <person name="Gevers D."/>
            <person name="Daigneault M."/>
            <person name="Strauss J."/>
            <person name="Allen-Vercoe E."/>
            <person name="Young S.K."/>
            <person name="Zeng Q."/>
            <person name="Gargeya S."/>
            <person name="Fitzgerald M."/>
            <person name="Haas B."/>
            <person name="Abouelleil A."/>
            <person name="Alvarado L."/>
            <person name="Arachchi H.M."/>
            <person name="Berlin A."/>
            <person name="Brown A."/>
            <person name="Chapman S.B."/>
            <person name="Chen Z."/>
            <person name="Dunbar C."/>
            <person name="Freedman E."/>
            <person name="Gearin G."/>
            <person name="Gellesch M."/>
            <person name="Goldberg J."/>
            <person name="Griggs A."/>
            <person name="Gujja S."/>
            <person name="Heiman D."/>
            <person name="Howarth C."/>
            <person name="Larson L."/>
            <person name="Lui A."/>
            <person name="MacDonald P.J.P."/>
            <person name="Montmayeur A."/>
            <person name="Murphy C."/>
            <person name="Neiman D."/>
            <person name="Pearson M."/>
            <person name="Priest M."/>
            <person name="Roberts A."/>
            <person name="Saif S."/>
            <person name="Shea T."/>
            <person name="Shenoy N."/>
            <person name="Sisk P."/>
            <person name="Stolte C."/>
            <person name="Sykes S."/>
            <person name="Wortman J."/>
            <person name="Nusbaum C."/>
            <person name="Birren B."/>
        </authorList>
    </citation>
    <scope>NUCLEOTIDE SEQUENCE [LARGE SCALE GENOMIC DNA]</scope>
    <source>
        <strain evidence="31 32">1_3_50AFAA</strain>
    </source>
</reference>
<comment type="function">
    <text evidence="1">Cell wall formation. Synthesis of cross-linked peptidoglycan from the lipid intermediates. The enzyme has a penicillin-insensitive transglycosylase N-terminal domain (formation of linear glycan strands) and a penicillin-sensitive transpeptidase C-terminal domain (cross-linking of the peptide subunits).</text>
</comment>
<keyword evidence="13 28" id="KW-0812">Transmembrane</keyword>
<evidence type="ECO:0000256" key="24">
    <source>
        <dbReference type="ARBA" id="ARBA00044770"/>
    </source>
</evidence>
<comment type="pathway">
    <text evidence="3">Cell wall biogenesis; peptidoglycan biosynthesis.</text>
</comment>
<comment type="subcellular location">
    <subcellularLocation>
        <location evidence="2">Cell membrane</location>
        <topology evidence="2">Single-pass type II membrane protein</topology>
    </subcellularLocation>
</comment>
<dbReference type="InterPro" id="IPR050396">
    <property type="entry name" value="Glycosyltr_51/Transpeptidase"/>
</dbReference>
<keyword evidence="16" id="KW-0735">Signal-anchor</keyword>
<evidence type="ECO:0000256" key="4">
    <source>
        <dbReference type="ARBA" id="ARBA00007090"/>
    </source>
</evidence>
<dbReference type="EC" id="3.4.16.4" evidence="6"/>
<feature type="transmembrane region" description="Helical" evidence="28">
    <location>
        <begin position="23"/>
        <end position="56"/>
    </location>
</feature>
<dbReference type="Proteomes" id="UP000029585">
    <property type="component" value="Unassembled WGS sequence"/>
</dbReference>
<keyword evidence="32" id="KW-1185">Reference proteome</keyword>
<evidence type="ECO:0000256" key="19">
    <source>
        <dbReference type="ARBA" id="ARBA00023136"/>
    </source>
</evidence>
<dbReference type="Gene3D" id="3.40.710.10">
    <property type="entry name" value="DD-peptidase/beta-lactamase superfamily"/>
    <property type="match status" value="1"/>
</dbReference>
<dbReference type="SUPFAM" id="SSF56601">
    <property type="entry name" value="beta-lactamase/transpeptidase-like"/>
    <property type="match status" value="1"/>
</dbReference>
<evidence type="ECO:0000313" key="32">
    <source>
        <dbReference type="Proteomes" id="UP000029585"/>
    </source>
</evidence>
<evidence type="ECO:0000256" key="12">
    <source>
        <dbReference type="ARBA" id="ARBA00022679"/>
    </source>
</evidence>
<feature type="region of interest" description="Disordered" evidence="27">
    <location>
        <begin position="805"/>
        <end position="901"/>
    </location>
</feature>
<evidence type="ECO:0000256" key="25">
    <source>
        <dbReference type="ARBA" id="ARBA00049902"/>
    </source>
</evidence>
<evidence type="ECO:0000313" key="31">
    <source>
        <dbReference type="EMBL" id="KGF53097.1"/>
    </source>
</evidence>
<dbReference type="InterPro" id="IPR012338">
    <property type="entry name" value="Beta-lactam/transpept-like"/>
</dbReference>
<dbReference type="EMBL" id="ADLO01000115">
    <property type="protein sequence ID" value="KGF53097.1"/>
    <property type="molecule type" value="Genomic_DNA"/>
</dbReference>
<evidence type="ECO:0000256" key="9">
    <source>
        <dbReference type="ARBA" id="ARBA00022645"/>
    </source>
</evidence>
<feature type="domain" description="Glycosyl transferase family 51" evidence="30">
    <location>
        <begin position="96"/>
        <end position="262"/>
    </location>
</feature>
<dbReference type="HOGENOM" id="CLU_006354_2_2_9"/>
<dbReference type="PANTHER" id="PTHR32282:SF11">
    <property type="entry name" value="PENICILLIN-BINDING PROTEIN 1B"/>
    <property type="match status" value="1"/>
</dbReference>
<evidence type="ECO:0000259" key="30">
    <source>
        <dbReference type="Pfam" id="PF00912"/>
    </source>
</evidence>
<keyword evidence="11" id="KW-0328">Glycosyltransferase</keyword>
<keyword evidence="14" id="KW-0378">Hydrolase</keyword>
<evidence type="ECO:0000256" key="7">
    <source>
        <dbReference type="ARBA" id="ARBA00018638"/>
    </source>
</evidence>
<evidence type="ECO:0000256" key="18">
    <source>
        <dbReference type="ARBA" id="ARBA00022989"/>
    </source>
</evidence>
<feature type="compositionally biased region" description="Pro residues" evidence="27">
    <location>
        <begin position="878"/>
        <end position="893"/>
    </location>
</feature>
<comment type="similarity">
    <text evidence="5">In the N-terminal section; belongs to the glycosyltransferase 51 family.</text>
</comment>
<name>A0A096CDT4_FLAPL</name>
<evidence type="ECO:0000256" key="23">
    <source>
        <dbReference type="ARBA" id="ARBA00034000"/>
    </source>
</evidence>
<keyword evidence="20" id="KW-0046">Antibiotic resistance</keyword>
<keyword evidence="19 28" id="KW-0472">Membrane</keyword>
<feature type="domain" description="Penicillin-binding protein transpeptidase" evidence="29">
    <location>
        <begin position="372"/>
        <end position="642"/>
    </location>
</feature>
<comment type="pathway">
    <text evidence="26">Glycan biosynthesis.</text>
</comment>
<keyword evidence="18 28" id="KW-1133">Transmembrane helix</keyword>
<evidence type="ECO:0000256" key="10">
    <source>
        <dbReference type="ARBA" id="ARBA00022670"/>
    </source>
</evidence>
<keyword evidence="9" id="KW-0121">Carboxypeptidase</keyword>
<keyword evidence="8" id="KW-1003">Cell membrane</keyword>
<evidence type="ECO:0000256" key="26">
    <source>
        <dbReference type="ARBA" id="ARBA00060592"/>
    </source>
</evidence>
<dbReference type="Pfam" id="PF00905">
    <property type="entry name" value="Transpeptidase"/>
    <property type="match status" value="1"/>
</dbReference>
<evidence type="ECO:0000259" key="29">
    <source>
        <dbReference type="Pfam" id="PF00905"/>
    </source>
</evidence>
<evidence type="ECO:0000256" key="8">
    <source>
        <dbReference type="ARBA" id="ARBA00022475"/>
    </source>
</evidence>
<dbReference type="InterPro" id="IPR023346">
    <property type="entry name" value="Lysozyme-like_dom_sf"/>
</dbReference>
<dbReference type="GO" id="GO:0009002">
    <property type="term" value="F:serine-type D-Ala-D-Ala carboxypeptidase activity"/>
    <property type="evidence" value="ECO:0007669"/>
    <property type="project" value="UniProtKB-EC"/>
</dbReference>
<dbReference type="GO" id="GO:0006508">
    <property type="term" value="P:proteolysis"/>
    <property type="evidence" value="ECO:0007669"/>
    <property type="project" value="UniProtKB-KW"/>
</dbReference>
<feature type="region of interest" description="Disordered" evidence="27">
    <location>
        <begin position="1"/>
        <end position="21"/>
    </location>
</feature>
<evidence type="ECO:0000256" key="16">
    <source>
        <dbReference type="ARBA" id="ARBA00022968"/>
    </source>
</evidence>
<dbReference type="RefSeq" id="WP_080567989.1">
    <property type="nucleotide sequence ID" value="NZ_KN174167.1"/>
</dbReference>
<keyword evidence="21" id="KW-0511">Multifunctional enzyme</keyword>
<dbReference type="InterPro" id="IPR001264">
    <property type="entry name" value="Glyco_trans_51"/>
</dbReference>
<evidence type="ECO:0000256" key="15">
    <source>
        <dbReference type="ARBA" id="ARBA00022960"/>
    </source>
</evidence>
<dbReference type="GO" id="GO:0030288">
    <property type="term" value="C:outer membrane-bounded periplasmic space"/>
    <property type="evidence" value="ECO:0007669"/>
    <property type="project" value="TreeGrafter"/>
</dbReference>
<evidence type="ECO:0000256" key="28">
    <source>
        <dbReference type="SAM" id="Phobius"/>
    </source>
</evidence>
<dbReference type="EC" id="2.4.99.28" evidence="24"/>
<dbReference type="GO" id="GO:0009252">
    <property type="term" value="P:peptidoglycan biosynthetic process"/>
    <property type="evidence" value="ECO:0007669"/>
    <property type="project" value="UniProtKB-UniPathway"/>
</dbReference>
<evidence type="ECO:0000256" key="14">
    <source>
        <dbReference type="ARBA" id="ARBA00022801"/>
    </source>
</evidence>
<dbReference type="GO" id="GO:0008360">
    <property type="term" value="P:regulation of cell shape"/>
    <property type="evidence" value="ECO:0007669"/>
    <property type="project" value="UniProtKB-KW"/>
</dbReference>
<dbReference type="GO" id="GO:0071555">
    <property type="term" value="P:cell wall organization"/>
    <property type="evidence" value="ECO:0007669"/>
    <property type="project" value="UniProtKB-KW"/>
</dbReference>
<dbReference type="InterPro" id="IPR036950">
    <property type="entry name" value="PBP_transglycosylase"/>
</dbReference>
<dbReference type="PANTHER" id="PTHR32282">
    <property type="entry name" value="BINDING PROTEIN TRANSPEPTIDASE, PUTATIVE-RELATED"/>
    <property type="match status" value="1"/>
</dbReference>
<proteinExistence type="inferred from homology"/>
<dbReference type="Pfam" id="PF00912">
    <property type="entry name" value="Transgly"/>
    <property type="match status" value="1"/>
</dbReference>
<keyword evidence="17" id="KW-0573">Peptidoglycan synthesis</keyword>
<evidence type="ECO:0000256" key="1">
    <source>
        <dbReference type="ARBA" id="ARBA00002624"/>
    </source>
</evidence>
<dbReference type="GO" id="GO:0008658">
    <property type="term" value="F:penicillin binding"/>
    <property type="evidence" value="ECO:0007669"/>
    <property type="project" value="InterPro"/>
</dbReference>
<sequence length="901" mass="98003">MASTSNQGPNPNRGRKRRRPSTAAVVAGTVGKVLGTFLLICVITGAILLCFAAVYIKTVIIPQAHLEANFVMNQTSTIYYKDSTTGEYVEHLSLHGTENRQLVDFEEIPDNLINATVAIEDETFWKHHGVNWKRTLKGVLLMFTGGDIQGGSTITQQLIKNATQYDDVTVKRKILEIFTALDFDKTYSKEQILEWYLNYIYLGEGCYGVATAAQNYFGKELSELDLAECASLISITNNPSAYNPYRYLENNQYRARLVLGKMLELGSINQSEYDEAMAEIDDLASHLERSTDEARPATIYNWYDEQVITDVMNDLIEKYGYSEQVASDMVTSGGLNIYACVDPEIQSIVESVYSDRSNLQLTSKSGQAIQSAIVIIDPQGNIVGLAGALGEKSSNRGWNYASRSLRQPGSSIKPLSVYAPALESGVISPASAFDDYPVQLLSGKAWPLNNPQTYRGRMTVAAALEVSSNPVAVRTLQNLGVENSFQFMEEKFHIDLEDGRTVNGQVMNDLGASQLALGGLTDGVSVVDMAAAYSVFPRNGLYVEPRTYTKVTRVLDDGTEEVLLDNTQNQPEAVLSEETTWYINDMLKNVVTGKFGGATGTGAQLSGMTVAGKTGTTNSNNDKWFVGYTPYYTAAVWVGYNNPERISSSNNPAVSMWKKVMAPIHEGLENKSFPAAGSEQKSVSICMDSGLRATEACLNDPRGSRARTFTLFSDDVPAETCSLHKEVEVCTGSPVLGGDGTAIEGLYHLAGEFCPRQADEGAGVTEGTVKTIGILDYSRESVGGAAAKDSSYLYSFLEAQGTCDVHTTAPQPQEPEEYDPNSFVISDPSTWPPVNDPRYENFDPENPATWPNAGQPSETPSPGESGQPNPPETSTSPTPSPVPTPVETPPDEPYIPADGTK</sequence>
<keyword evidence="15" id="KW-0133">Cell shape</keyword>